<dbReference type="InterPro" id="IPR047575">
    <property type="entry name" value="Sm"/>
</dbReference>
<proteinExistence type="inferred from homology"/>
<dbReference type="SMART" id="SM00651">
    <property type="entry name" value="Sm"/>
    <property type="match status" value="1"/>
</dbReference>
<comment type="similarity">
    <text evidence="2">Belongs to the snRNP Sm proteins family.</text>
</comment>
<dbReference type="GO" id="GO:0005682">
    <property type="term" value="C:U5 snRNP"/>
    <property type="evidence" value="ECO:0007669"/>
    <property type="project" value="EnsemblFungi"/>
</dbReference>
<accession>G0W6R8</accession>
<dbReference type="Gene3D" id="2.30.30.100">
    <property type="match status" value="1"/>
</dbReference>
<dbReference type="GO" id="GO:0000290">
    <property type="term" value="P:deadenylation-dependent decapping of nuclear-transcribed mRNA"/>
    <property type="evidence" value="ECO:0007669"/>
    <property type="project" value="EnsemblFungi"/>
</dbReference>
<sequence length="121" mass="13549">MSETTKAQHQQQQPSQQQQRKKFEGPKRDAIVDLSKYKDSKVRVKLMGGKIVTGILKGYDQLMNLVLDETIDYLKNPDDEIGTASLKNKSRSLGLTVVRGPLLVSLSPIDGSEVIYMQNND</sequence>
<dbReference type="Pfam" id="PF01423">
    <property type="entry name" value="LSM"/>
    <property type="match status" value="1"/>
</dbReference>
<dbReference type="PIRSF" id="PIRSF037188">
    <property type="entry name" value="U6_snRNA_Lsm7"/>
    <property type="match status" value="1"/>
</dbReference>
<dbReference type="GO" id="GO:0005730">
    <property type="term" value="C:nucleolus"/>
    <property type="evidence" value="ECO:0007669"/>
    <property type="project" value="EnsemblFungi"/>
</dbReference>
<dbReference type="GO" id="GO:0005688">
    <property type="term" value="C:U6 snRNP"/>
    <property type="evidence" value="ECO:0007669"/>
    <property type="project" value="EnsemblFungi"/>
</dbReference>
<dbReference type="eggNOG" id="KOG1781">
    <property type="taxonomic scope" value="Eukaryota"/>
</dbReference>
<dbReference type="PANTHER" id="PTHR10553">
    <property type="entry name" value="SMALL NUCLEAR RIBONUCLEOPROTEIN"/>
    <property type="match status" value="1"/>
</dbReference>
<keyword evidence="3" id="KW-0507">mRNA processing</keyword>
<evidence type="ECO:0000313" key="12">
    <source>
        <dbReference type="Proteomes" id="UP000000689"/>
    </source>
</evidence>
<evidence type="ECO:0000256" key="4">
    <source>
        <dbReference type="ARBA" id="ARBA00022728"/>
    </source>
</evidence>
<evidence type="ECO:0000256" key="7">
    <source>
        <dbReference type="ARBA" id="ARBA00023242"/>
    </source>
</evidence>
<dbReference type="InterPro" id="IPR010920">
    <property type="entry name" value="LSM_dom_sf"/>
</dbReference>
<dbReference type="PROSITE" id="PS52002">
    <property type="entry name" value="SM"/>
    <property type="match status" value="1"/>
</dbReference>
<dbReference type="InterPro" id="IPR017132">
    <property type="entry name" value="Lsm7"/>
</dbReference>
<organism evidence="11 12">
    <name type="scientific">Naumovozyma dairenensis (strain ATCC 10597 / BCRC 20456 / CBS 421 / NBRC 0211 / NRRL Y-12639)</name>
    <name type="common">Saccharomyces dairenensis</name>
    <dbReference type="NCBI Taxonomy" id="1071378"/>
    <lineage>
        <taxon>Eukaryota</taxon>
        <taxon>Fungi</taxon>
        <taxon>Dikarya</taxon>
        <taxon>Ascomycota</taxon>
        <taxon>Saccharomycotina</taxon>
        <taxon>Saccharomycetes</taxon>
        <taxon>Saccharomycetales</taxon>
        <taxon>Saccharomycetaceae</taxon>
        <taxon>Naumovozyma</taxon>
    </lineage>
</organism>
<dbReference type="GO" id="GO:0008266">
    <property type="term" value="F:poly(U) RNA binding"/>
    <property type="evidence" value="ECO:0007669"/>
    <property type="project" value="EnsemblFungi"/>
</dbReference>
<evidence type="ECO:0000256" key="8">
    <source>
        <dbReference type="ARBA" id="ARBA00023274"/>
    </source>
</evidence>
<dbReference type="GeneID" id="11496201"/>
<evidence type="ECO:0000256" key="1">
    <source>
        <dbReference type="ARBA" id="ARBA00004123"/>
    </source>
</evidence>
<dbReference type="GO" id="GO:0000398">
    <property type="term" value="P:mRNA splicing, via spliceosome"/>
    <property type="evidence" value="ECO:0007669"/>
    <property type="project" value="EnsemblFungi"/>
</dbReference>
<feature type="region of interest" description="Disordered" evidence="9">
    <location>
        <begin position="1"/>
        <end position="28"/>
    </location>
</feature>
<keyword evidence="8" id="KW-0687">Ribonucleoprotein</keyword>
<feature type="domain" description="Sm" evidence="10">
    <location>
        <begin position="29"/>
        <end position="112"/>
    </location>
</feature>
<dbReference type="InterPro" id="IPR001163">
    <property type="entry name" value="Sm_dom_euk/arc"/>
</dbReference>
<gene>
    <name evidence="11" type="primary">NDAI0B04440</name>
    <name evidence="11" type="ordered locus">NDAI_0B04440</name>
</gene>
<dbReference type="GO" id="GO:1990726">
    <property type="term" value="C:Lsm1-7-Pat1 complex"/>
    <property type="evidence" value="ECO:0007669"/>
    <property type="project" value="EnsemblFungi"/>
</dbReference>
<evidence type="ECO:0000256" key="3">
    <source>
        <dbReference type="ARBA" id="ARBA00022664"/>
    </source>
</evidence>
<dbReference type="GO" id="GO:0005732">
    <property type="term" value="C:sno(s)RNA-containing ribonucleoprotein complex"/>
    <property type="evidence" value="ECO:0007669"/>
    <property type="project" value="EnsemblFungi"/>
</dbReference>
<dbReference type="AlphaFoldDB" id="G0W6R8"/>
<feature type="compositionally biased region" description="Low complexity" evidence="9">
    <location>
        <begin position="8"/>
        <end position="18"/>
    </location>
</feature>
<keyword evidence="7" id="KW-0539">Nucleus</keyword>
<dbReference type="GO" id="GO:0071004">
    <property type="term" value="C:U2-type prespliceosome"/>
    <property type="evidence" value="ECO:0007669"/>
    <property type="project" value="TreeGrafter"/>
</dbReference>
<evidence type="ECO:0000259" key="10">
    <source>
        <dbReference type="PROSITE" id="PS52002"/>
    </source>
</evidence>
<dbReference type="EMBL" id="HE580268">
    <property type="protein sequence ID" value="CCD23479.1"/>
    <property type="molecule type" value="Genomic_DNA"/>
</dbReference>
<dbReference type="SUPFAM" id="SSF50182">
    <property type="entry name" value="Sm-like ribonucleoproteins"/>
    <property type="match status" value="1"/>
</dbReference>
<keyword evidence="4" id="KW-0747">Spliceosome</keyword>
<dbReference type="GO" id="GO:0030620">
    <property type="term" value="F:U2 snRNA binding"/>
    <property type="evidence" value="ECO:0007669"/>
    <property type="project" value="EnsemblFungi"/>
</dbReference>
<evidence type="ECO:0000256" key="5">
    <source>
        <dbReference type="ARBA" id="ARBA00022884"/>
    </source>
</evidence>
<evidence type="ECO:0000313" key="11">
    <source>
        <dbReference type="EMBL" id="CCD23479.1"/>
    </source>
</evidence>
<dbReference type="CDD" id="cd01729">
    <property type="entry name" value="LSm7"/>
    <property type="match status" value="1"/>
</dbReference>
<keyword evidence="12" id="KW-1185">Reference proteome</keyword>
<comment type="subcellular location">
    <subcellularLocation>
        <location evidence="1">Nucleus</location>
    </subcellularLocation>
</comment>
<dbReference type="PANTHER" id="PTHR10553:SF5">
    <property type="entry name" value="U6 SNRNA-ASSOCIATED SM-LIKE PROTEIN LSM7"/>
    <property type="match status" value="1"/>
</dbReference>
<dbReference type="InterPro" id="IPR044641">
    <property type="entry name" value="Lsm7/SmG-like"/>
</dbReference>
<evidence type="ECO:0000256" key="9">
    <source>
        <dbReference type="SAM" id="MobiDB-lite"/>
    </source>
</evidence>
<keyword evidence="6" id="KW-0508">mRNA splicing</keyword>
<dbReference type="GO" id="GO:0071013">
    <property type="term" value="C:catalytic step 2 spliceosome"/>
    <property type="evidence" value="ECO:0007669"/>
    <property type="project" value="TreeGrafter"/>
</dbReference>
<name>G0W6R8_NAUDC</name>
<dbReference type="STRING" id="1071378.G0W6R8"/>
<keyword evidence="5" id="KW-0694">RNA-binding</keyword>
<dbReference type="HOGENOM" id="CLU_076902_3_2_1"/>
<evidence type="ECO:0000256" key="6">
    <source>
        <dbReference type="ARBA" id="ARBA00023187"/>
    </source>
</evidence>
<dbReference type="Proteomes" id="UP000000689">
    <property type="component" value="Chromosome 2"/>
</dbReference>
<dbReference type="KEGG" id="ndi:NDAI_0B04440"/>
<dbReference type="RefSeq" id="XP_003668722.1">
    <property type="nucleotide sequence ID" value="XM_003668674.1"/>
</dbReference>
<dbReference type="GO" id="GO:0000932">
    <property type="term" value="C:P-body"/>
    <property type="evidence" value="ECO:0007669"/>
    <property type="project" value="EnsemblFungi"/>
</dbReference>
<dbReference type="OrthoDB" id="274944at2759"/>
<dbReference type="GO" id="GO:0046540">
    <property type="term" value="C:U4/U6 x U5 tri-snRNP complex"/>
    <property type="evidence" value="ECO:0007669"/>
    <property type="project" value="EnsemblFungi"/>
</dbReference>
<dbReference type="GO" id="GO:0008033">
    <property type="term" value="P:tRNA processing"/>
    <property type="evidence" value="ECO:0007669"/>
    <property type="project" value="EnsemblFungi"/>
</dbReference>
<evidence type="ECO:0000256" key="2">
    <source>
        <dbReference type="ARBA" id="ARBA00006850"/>
    </source>
</evidence>
<protein>
    <recommendedName>
        <fullName evidence="10">Sm domain-containing protein</fullName>
    </recommendedName>
</protein>
<dbReference type="OMA" id="PFVQQEE"/>
<reference evidence="11 12" key="1">
    <citation type="journal article" date="2011" name="Proc. Natl. Acad. Sci. U.S.A.">
        <title>Evolutionary erosion of yeast sex chromosomes by mating-type switching accidents.</title>
        <authorList>
            <person name="Gordon J.L."/>
            <person name="Armisen D."/>
            <person name="Proux-Wera E."/>
            <person name="Oheigeartaigh S.S."/>
            <person name="Byrne K.P."/>
            <person name="Wolfe K.H."/>
        </authorList>
    </citation>
    <scope>NUCLEOTIDE SEQUENCE [LARGE SCALE GENOMIC DNA]</scope>
    <source>
        <strain evidence="12">ATCC 10597 / BCRC 20456 / CBS 421 / NBRC 0211 / NRRL Y-12639</strain>
    </source>
</reference>
<dbReference type="GO" id="GO:0030490">
    <property type="term" value="P:maturation of SSU-rRNA"/>
    <property type="evidence" value="ECO:0007669"/>
    <property type="project" value="EnsemblFungi"/>
</dbReference>